<reference evidence="2 3" key="1">
    <citation type="journal article" date="2013" name="Mar. Genomics">
        <title>Expression of sulfatases in Rhodopirellula baltica and the diversity of sulfatases in the genus Rhodopirellula.</title>
        <authorList>
            <person name="Wegner C.E."/>
            <person name="Richter-Heitmann T."/>
            <person name="Klindworth A."/>
            <person name="Klockow C."/>
            <person name="Richter M."/>
            <person name="Achstetter T."/>
            <person name="Glockner F.O."/>
            <person name="Harder J."/>
        </authorList>
    </citation>
    <scope>NUCLEOTIDE SEQUENCE [LARGE SCALE GENOMIC DNA]</scope>
    <source>
        <strain evidence="2 3">SM41</strain>
    </source>
</reference>
<feature type="region of interest" description="Disordered" evidence="1">
    <location>
        <begin position="24"/>
        <end position="44"/>
    </location>
</feature>
<feature type="compositionally biased region" description="Polar residues" evidence="1">
    <location>
        <begin position="24"/>
        <end position="33"/>
    </location>
</feature>
<dbReference type="PATRIC" id="fig|1263870.3.peg.3667"/>
<evidence type="ECO:0000313" key="3">
    <source>
        <dbReference type="Proteomes" id="UP000011885"/>
    </source>
</evidence>
<organism evidence="2 3">
    <name type="scientific">Rhodopirellula sallentina SM41</name>
    <dbReference type="NCBI Taxonomy" id="1263870"/>
    <lineage>
        <taxon>Bacteria</taxon>
        <taxon>Pseudomonadati</taxon>
        <taxon>Planctomycetota</taxon>
        <taxon>Planctomycetia</taxon>
        <taxon>Pirellulales</taxon>
        <taxon>Pirellulaceae</taxon>
        <taxon>Rhodopirellula</taxon>
    </lineage>
</organism>
<keyword evidence="3" id="KW-1185">Reference proteome</keyword>
<dbReference type="AlphaFoldDB" id="M5UGI4"/>
<dbReference type="Proteomes" id="UP000011885">
    <property type="component" value="Unassembled WGS sequence"/>
</dbReference>
<comment type="caution">
    <text evidence="2">The sequence shown here is derived from an EMBL/GenBank/DDBJ whole genome shotgun (WGS) entry which is preliminary data.</text>
</comment>
<protein>
    <submittedName>
        <fullName evidence="2">Uncharacterized protein</fullName>
    </submittedName>
</protein>
<sequence>MHVLHALGACFLITVALDVEPVSGTPSELQKGTGSVDAVGENVA</sequence>
<evidence type="ECO:0000313" key="2">
    <source>
        <dbReference type="EMBL" id="EMI55123.1"/>
    </source>
</evidence>
<evidence type="ECO:0000256" key="1">
    <source>
        <dbReference type="SAM" id="MobiDB-lite"/>
    </source>
</evidence>
<proteinExistence type="predicted"/>
<dbReference type="EMBL" id="ANOH01000228">
    <property type="protein sequence ID" value="EMI55123.1"/>
    <property type="molecule type" value="Genomic_DNA"/>
</dbReference>
<accession>M5UGI4</accession>
<gene>
    <name evidence="2" type="ORF">RSSM_03447</name>
</gene>
<name>M5UGI4_9BACT</name>